<dbReference type="Pfam" id="PF12222">
    <property type="entry name" value="PNGaseA"/>
    <property type="match status" value="1"/>
</dbReference>
<sequence length="613" mass="68228">MSFPLITFSLLLLYILPFSLSSPNHYLKSLRTNASSENATEYFDITKPLSFFTLPPSCSLLVFQQDFANTYGLPPASADYSPPDDCPGPWTYIVLELNASCRGEQYDRVAGVWLDGVELLRTSTAEPTEDGVFWNVRKDVTRYSSLLLQDNQTLTVMLENIVNEEFTGIYHVNISFLYYTDTENQTTELTLNRKLRSLSEDTVDIKEGNLRYRGEVGTQSGLFEGKLGSIYDDPADLVIPISDNGDNGFWFRIQNESDVHSKGIQIPLNTYKAVLEIYVSFHGDDEFWYSNPPDSYIKLNNLTTGRGNGAFRQVYAMIDGILVGSVVPFPVIFTGGINPLFWEPIVAIGAFDLPSYDVDLTPFLGFLLDGSTHSFEIGVTDSISFWLVDANLHLWLDPNSASVTAKFVLYQAPPLSIKRKSKFKQLDGKFKIDVKQTTEFSGWVNSSAGNLTTCVTQEFKFKNKIKFKNGGQLKEVEQKIKVETEVKIESETGELLSREVFKSKYPLNIITSTLPGPGNNTYLVITDVSHAINVEALLATLPGAEYLSSLSNSQVSGGWMVIQDHSVLSGTATTNQTLRYKDEAGCYFRAVSASEGNILEDNLNITCALSFIS</sequence>
<dbReference type="EMBL" id="JACGCM010000882">
    <property type="protein sequence ID" value="KAF6164872.1"/>
    <property type="molecule type" value="Genomic_DNA"/>
</dbReference>
<gene>
    <name evidence="3" type="ORF">GIB67_017075</name>
</gene>
<dbReference type="PANTHER" id="PTHR31104">
    <property type="entry name" value="PEPTIDE-N4-(N-ACETYL-BETA-GLUCOSAMINYL)ASPARAGINE AMIDASE A PROTEIN"/>
    <property type="match status" value="1"/>
</dbReference>
<dbReference type="OrthoDB" id="1612078at2759"/>
<protein>
    <recommendedName>
        <fullName evidence="2">Peptide N-acetyl-beta-D-glucosaminyl asparaginase amidase A N-terminal domain-containing protein</fullName>
    </recommendedName>
</protein>
<dbReference type="Proteomes" id="UP000541444">
    <property type="component" value="Unassembled WGS sequence"/>
</dbReference>
<feature type="domain" description="Peptide N-acetyl-beta-D-glucosaminyl asparaginase amidase A N-terminal" evidence="2">
    <location>
        <begin position="57"/>
        <end position="411"/>
    </location>
</feature>
<reference evidence="3 4" key="1">
    <citation type="journal article" date="2020" name="IScience">
        <title>Genome Sequencing of the Endangered Kingdonia uniflora (Circaeasteraceae, Ranunculales) Reveals Potential Mechanisms of Evolutionary Specialization.</title>
        <authorList>
            <person name="Sun Y."/>
            <person name="Deng T."/>
            <person name="Zhang A."/>
            <person name="Moore M.J."/>
            <person name="Landis J.B."/>
            <person name="Lin N."/>
            <person name="Zhang H."/>
            <person name="Zhang X."/>
            <person name="Huang J."/>
            <person name="Zhang X."/>
            <person name="Sun H."/>
            <person name="Wang H."/>
        </authorList>
    </citation>
    <scope>NUCLEOTIDE SEQUENCE [LARGE SCALE GENOMIC DNA]</scope>
    <source>
        <strain evidence="3">TB1705</strain>
        <tissue evidence="3">Leaf</tissue>
    </source>
</reference>
<dbReference type="AlphaFoldDB" id="A0A7J7ND21"/>
<keyword evidence="4" id="KW-1185">Reference proteome</keyword>
<keyword evidence="1" id="KW-0732">Signal</keyword>
<dbReference type="InterPro" id="IPR056948">
    <property type="entry name" value="PNGaseA_N"/>
</dbReference>
<evidence type="ECO:0000259" key="2">
    <source>
        <dbReference type="Pfam" id="PF12222"/>
    </source>
</evidence>
<dbReference type="InterPro" id="IPR021102">
    <property type="entry name" value="PNGase_A"/>
</dbReference>
<feature type="chain" id="PRO_5029459414" description="Peptide N-acetyl-beta-D-glucosaminyl asparaginase amidase A N-terminal domain-containing protein" evidence="1">
    <location>
        <begin position="22"/>
        <end position="613"/>
    </location>
</feature>
<organism evidence="3 4">
    <name type="scientific">Kingdonia uniflora</name>
    <dbReference type="NCBI Taxonomy" id="39325"/>
    <lineage>
        <taxon>Eukaryota</taxon>
        <taxon>Viridiplantae</taxon>
        <taxon>Streptophyta</taxon>
        <taxon>Embryophyta</taxon>
        <taxon>Tracheophyta</taxon>
        <taxon>Spermatophyta</taxon>
        <taxon>Magnoliopsida</taxon>
        <taxon>Ranunculales</taxon>
        <taxon>Circaeasteraceae</taxon>
        <taxon>Kingdonia</taxon>
    </lineage>
</organism>
<evidence type="ECO:0000313" key="3">
    <source>
        <dbReference type="EMBL" id="KAF6164872.1"/>
    </source>
</evidence>
<proteinExistence type="predicted"/>
<evidence type="ECO:0000256" key="1">
    <source>
        <dbReference type="SAM" id="SignalP"/>
    </source>
</evidence>
<accession>A0A7J7ND21</accession>
<comment type="caution">
    <text evidence="3">The sequence shown here is derived from an EMBL/GenBank/DDBJ whole genome shotgun (WGS) entry which is preliminary data.</text>
</comment>
<feature type="signal peptide" evidence="1">
    <location>
        <begin position="1"/>
        <end position="21"/>
    </location>
</feature>
<name>A0A7J7ND21_9MAGN</name>
<evidence type="ECO:0000313" key="4">
    <source>
        <dbReference type="Proteomes" id="UP000541444"/>
    </source>
</evidence>